<evidence type="ECO:0000256" key="6">
    <source>
        <dbReference type="SAM" id="MobiDB-lite"/>
    </source>
</evidence>
<feature type="compositionally biased region" description="Gly residues" evidence="6">
    <location>
        <begin position="199"/>
        <end position="208"/>
    </location>
</feature>
<sequence>MSQFGGGKPGGWTRPGTGGSQMPGFGMGVGAFPMMGVQSMGVPMGMVNQAAFAQQNVMGMGVMGAVPSSASVRASAGQVCNPVITYKCVRMYCKVIVTLKQSLYQLFQSNSSVGGKNQRTFVGVVTKMHDNYGFVDDDVFFQHSVIRGTLPRVGEKVMVEASYNPQMPFKWNAYRIQLLNSGESGPPSSQNHNMARPGAVGGSAGGRWGPPTSADRNGPSHRGSPPRRRSPPRRSPRHAPSPLRKDGPQRRKSPPIRRSPAARRSSPPTKSERNERDRKRERSANPSSAAQSTRRESNSPPRRRARIIPRYECHPPRPVPLSEFMSVVGLRTRYSKLYIPSDFSDMTAEWTKRVPLDADIDLTNPVAFHVWNKEVDYPLSDGGIEAVLEPDDADHRHQVKVLLLAHPGRQEVHRKAFGLLPDGSTDDTYEPTSFFKQLSFLVGTRGKEPLAIGGSWSPSRDGDDPTNPTTIIRTAIRTTKALTGVDLSNVPQWWVAYELVHVRYYRADRERTDSVRLLLPDTQLLLDDNSDEERWTAVQAALQAQLEAKLAAVDTPTPEDQSEVLTPTKEAAVAAEDTPGKDGDEEAVESKDAPTHWSKLDLKALKVPELRAELEARGLETKGVKSLLCKRLQEALDQEKEKEDGDGAAPTGDIEMTDVAGDEEESEGKVEQTSTEKKLAEKTEAELKKEAEEQKKKAEKIEKEKQERKATLEKYYTMPKERKLPLKGPVYELELQILVYPSKTAKGGKFDCRVISMQSLLDYRQDDNKESHFEVRTYAKFPIVSLFVEAFKELLERHSAFTIYYAIARAADKEVERKRRDEAREKKDEEVYISLSHSNLQWSLTGTFSNLLPCSMSICAGVLLAMHRRLCIFHYFSEDEKYCFVYRYLNERDLEDIIFNSEFGVTRAQMQKFSHKLMSRERINYRQLFIFIFSFVVHRHLTDVLVDSDGNVRFTPGECENPPDMCSLLKGSGFPASKNSLEPQINGDVHVSEASDGTVIINGNVVNVAQKLALLKKSEIERDHAKASLAEQTTLIDQLREIKHELERKNRDIEKDLDKQKKRLDESNNALKSSLDSNIALKSALSDCKRYADRIISAIERTFPPPAPIKQLEETKPAVDGVDDTDEPIPAEIVLTEEVGAEEDSEEKTA</sequence>
<keyword evidence="3" id="KW-0597">Phosphoprotein</keyword>
<dbReference type="PROSITE" id="PS50800">
    <property type="entry name" value="SAP"/>
    <property type="match status" value="1"/>
</dbReference>
<protein>
    <submittedName>
        <fullName evidence="10">SAP domain-containing protein</fullName>
    </submittedName>
</protein>
<dbReference type="SMART" id="SM01122">
    <property type="entry name" value="DBC1"/>
    <property type="match status" value="1"/>
</dbReference>
<feature type="compositionally biased region" description="Basic and acidic residues" evidence="6">
    <location>
        <begin position="270"/>
        <end position="283"/>
    </location>
</feature>
<dbReference type="PANTHER" id="PTHR14304:SF11">
    <property type="entry name" value="SAP DOMAIN-CONTAINING PROTEIN"/>
    <property type="match status" value="1"/>
</dbReference>
<dbReference type="InterPro" id="IPR045353">
    <property type="entry name" value="LAIKA"/>
</dbReference>
<dbReference type="Pfam" id="PF14444">
    <property type="entry name" value="S1-like"/>
    <property type="match status" value="1"/>
</dbReference>
<evidence type="ECO:0000313" key="10">
    <source>
        <dbReference type="WBParaSite" id="ACOC_0001220201-mRNA-1"/>
    </source>
</evidence>
<feature type="region of interest" description="Disordered" evidence="6">
    <location>
        <begin position="182"/>
        <end position="315"/>
    </location>
</feature>
<dbReference type="AlphaFoldDB" id="A0A0R3Q002"/>
<reference evidence="8 9" key="2">
    <citation type="submission" date="2018-11" db="EMBL/GenBank/DDBJ databases">
        <authorList>
            <consortium name="Pathogen Informatics"/>
        </authorList>
    </citation>
    <scope>NUCLEOTIDE SEQUENCE [LARGE SCALE GENOMIC DNA]</scope>
    <source>
        <strain evidence="8 9">Costa Rica</strain>
    </source>
</reference>
<dbReference type="GO" id="GO:0005737">
    <property type="term" value="C:cytoplasm"/>
    <property type="evidence" value="ECO:0007669"/>
    <property type="project" value="UniProtKB-SubCell"/>
</dbReference>
<feature type="domain" description="SAP" evidence="7">
    <location>
        <begin position="602"/>
        <end position="636"/>
    </location>
</feature>
<gene>
    <name evidence="8" type="ORF">ACOC_LOCUS12203</name>
</gene>
<dbReference type="InterPro" id="IPR025223">
    <property type="entry name" value="S1-like_RNA-bd_dom"/>
</dbReference>
<accession>A0A0R3Q002</accession>
<feature type="compositionally biased region" description="Basic and acidic residues" evidence="6">
    <location>
        <begin position="578"/>
        <end position="594"/>
    </location>
</feature>
<evidence type="ECO:0000256" key="3">
    <source>
        <dbReference type="ARBA" id="ARBA00022553"/>
    </source>
</evidence>
<dbReference type="Pfam" id="PF02037">
    <property type="entry name" value="SAP"/>
    <property type="match status" value="1"/>
</dbReference>
<dbReference type="InterPro" id="IPR003034">
    <property type="entry name" value="SAP_dom"/>
</dbReference>
<organism evidence="10">
    <name type="scientific">Angiostrongylus costaricensis</name>
    <name type="common">Nematode worm</name>
    <dbReference type="NCBI Taxonomy" id="334426"/>
    <lineage>
        <taxon>Eukaryota</taxon>
        <taxon>Metazoa</taxon>
        <taxon>Ecdysozoa</taxon>
        <taxon>Nematoda</taxon>
        <taxon>Chromadorea</taxon>
        <taxon>Rhabditida</taxon>
        <taxon>Rhabditina</taxon>
        <taxon>Rhabditomorpha</taxon>
        <taxon>Strongyloidea</taxon>
        <taxon>Metastrongylidae</taxon>
        <taxon>Angiostrongylus</taxon>
    </lineage>
</organism>
<keyword evidence="4 5" id="KW-0175">Coiled coil</keyword>
<feature type="compositionally biased region" description="Polar residues" evidence="6">
    <location>
        <begin position="182"/>
        <end position="193"/>
    </location>
</feature>
<evidence type="ECO:0000256" key="4">
    <source>
        <dbReference type="ARBA" id="ARBA00023054"/>
    </source>
</evidence>
<dbReference type="SMART" id="SM00513">
    <property type="entry name" value="SAP"/>
    <property type="match status" value="1"/>
</dbReference>
<feature type="compositionally biased region" description="Basic and acidic residues" evidence="6">
    <location>
        <begin position="667"/>
        <end position="680"/>
    </location>
</feature>
<dbReference type="SUPFAM" id="SSF68906">
    <property type="entry name" value="SAP domain"/>
    <property type="match status" value="1"/>
</dbReference>
<dbReference type="InterPro" id="IPR036361">
    <property type="entry name" value="SAP_dom_sf"/>
</dbReference>
<dbReference type="Gene3D" id="1.10.720.30">
    <property type="entry name" value="SAP domain"/>
    <property type="match status" value="1"/>
</dbReference>
<evidence type="ECO:0000313" key="8">
    <source>
        <dbReference type="EMBL" id="VDM63788.1"/>
    </source>
</evidence>
<proteinExistence type="predicted"/>
<name>A0A0R3Q002_ANGCS</name>
<dbReference type="GO" id="GO:0006355">
    <property type="term" value="P:regulation of DNA-templated transcription"/>
    <property type="evidence" value="ECO:0007669"/>
    <property type="project" value="InterPro"/>
</dbReference>
<dbReference type="Pfam" id="PF19256">
    <property type="entry name" value="LAIKA"/>
    <property type="match status" value="1"/>
</dbReference>
<dbReference type="GO" id="GO:0005634">
    <property type="term" value="C:nucleus"/>
    <property type="evidence" value="ECO:0007669"/>
    <property type="project" value="TreeGrafter"/>
</dbReference>
<evidence type="ECO:0000256" key="5">
    <source>
        <dbReference type="SAM" id="Coils"/>
    </source>
</evidence>
<dbReference type="Proteomes" id="UP000267027">
    <property type="component" value="Unassembled WGS sequence"/>
</dbReference>
<dbReference type="EMBL" id="UYYA01004930">
    <property type="protein sequence ID" value="VDM63788.1"/>
    <property type="molecule type" value="Genomic_DNA"/>
</dbReference>
<evidence type="ECO:0000259" key="7">
    <source>
        <dbReference type="PROSITE" id="PS50800"/>
    </source>
</evidence>
<comment type="subcellular location">
    <subcellularLocation>
        <location evidence="1">Cytoplasm</location>
    </subcellularLocation>
</comment>
<feature type="region of interest" description="Disordered" evidence="6">
    <location>
        <begin position="553"/>
        <end position="594"/>
    </location>
</feature>
<keyword evidence="2" id="KW-0963">Cytoplasm</keyword>
<feature type="compositionally biased region" description="Low complexity" evidence="6">
    <location>
        <begin position="256"/>
        <end position="269"/>
    </location>
</feature>
<dbReference type="InterPro" id="IPR025224">
    <property type="entry name" value="CCAR1/CCAR2"/>
</dbReference>
<feature type="region of interest" description="Disordered" evidence="6">
    <location>
        <begin position="659"/>
        <end position="680"/>
    </location>
</feature>
<dbReference type="InterPro" id="IPR025954">
    <property type="entry name" value="DBC1/CARP1_inactive_NUDIX"/>
</dbReference>
<keyword evidence="9" id="KW-1185">Reference proteome</keyword>
<feature type="compositionally biased region" description="Basic residues" evidence="6">
    <location>
        <begin position="224"/>
        <end position="237"/>
    </location>
</feature>
<reference evidence="10" key="1">
    <citation type="submission" date="2017-02" db="UniProtKB">
        <authorList>
            <consortium name="WormBaseParasite"/>
        </authorList>
    </citation>
    <scope>IDENTIFICATION</scope>
</reference>
<evidence type="ECO:0000256" key="1">
    <source>
        <dbReference type="ARBA" id="ARBA00004496"/>
    </source>
</evidence>
<evidence type="ECO:0000313" key="9">
    <source>
        <dbReference type="Proteomes" id="UP000267027"/>
    </source>
</evidence>
<feature type="compositionally biased region" description="Acidic residues" evidence="6">
    <location>
        <begin position="1139"/>
        <end position="1150"/>
    </location>
</feature>
<dbReference type="Pfam" id="PF14443">
    <property type="entry name" value="DBC1"/>
    <property type="match status" value="1"/>
</dbReference>
<dbReference type="STRING" id="334426.A0A0R3Q002"/>
<feature type="region of interest" description="Disordered" evidence="6">
    <location>
        <begin position="1105"/>
        <end position="1150"/>
    </location>
</feature>
<evidence type="ECO:0000256" key="2">
    <source>
        <dbReference type="ARBA" id="ARBA00022490"/>
    </source>
</evidence>
<dbReference type="OrthoDB" id="21006at2759"/>
<feature type="coiled-coil region" evidence="5">
    <location>
        <begin position="1029"/>
        <end position="1070"/>
    </location>
</feature>
<dbReference type="PANTHER" id="PTHR14304">
    <property type="entry name" value="CELL DIVISION CYCLE AND APOPTOSIS REGULATOR PROTEIN"/>
    <property type="match status" value="1"/>
</dbReference>
<dbReference type="OMA" id="MVEASYN"/>
<dbReference type="WBParaSite" id="ACOC_0001220201-mRNA-1">
    <property type="protein sequence ID" value="ACOC_0001220201-mRNA-1"/>
    <property type="gene ID" value="ACOC_0001220201"/>
</dbReference>